<accession>A0ABV4NGD1</accession>
<feature type="binding site" evidence="8">
    <location>
        <begin position="27"/>
        <end position="32"/>
    </location>
    <ligand>
        <name>ATP</name>
        <dbReference type="ChEBI" id="CHEBI:30616"/>
    </ligand>
</feature>
<sequence length="448" mass="50947">MSSLFETFTSAMQSITHQPKRIVIAFSGGVDSRVLLELSSIYQKTFPSIAVIAVHVHHGLSANADEWAQQCSTWCEQLGVSFFIEKVTLDENSGESLEKLARDARYQVLSQYLDDGDFLLTGQHSDDQVETFLLALKRGSGPKGLSSMAQIMPFRNAFIVRPLLAASRTDIEAFAHQKGLSWVEDESNTDLRFDRNFIRHEISPRFQQRWPSFSASVQRSAQLCAEQEQLLDELLAPQFSQAYHLDLSLDITFLENQTTLLRARLIRMWLAKLGFTMPSRTQLQLIWDEVAEAKHDANPKFILNSVEIRRYSGRLYAVKNAKDITNWSQSISLNELISLPDRIGSICLQTDENKFGKLKMDSVGMLSLDVIKDAECLRVIFNPEGLVAHPVGRNHSRKMKKLFQEYNVPSWLRRRTPIVMDGENVVAVLGVFVDQKYQGQDCEVLWSK</sequence>
<dbReference type="EMBL" id="JBFRUW010000063">
    <property type="protein sequence ID" value="MFA0570079.1"/>
    <property type="molecule type" value="Genomic_DNA"/>
</dbReference>
<dbReference type="Gene3D" id="1.20.59.20">
    <property type="match status" value="1"/>
</dbReference>
<comment type="subcellular location">
    <subcellularLocation>
        <location evidence="1 8">Cytoplasm</location>
    </subcellularLocation>
</comment>
<dbReference type="SMART" id="SM00977">
    <property type="entry name" value="TilS_C"/>
    <property type="match status" value="1"/>
</dbReference>
<keyword evidence="5 8" id="KW-0547">Nucleotide-binding</keyword>
<dbReference type="InterPro" id="IPR012094">
    <property type="entry name" value="tRNA_Ile_lys_synt"/>
</dbReference>
<dbReference type="PANTHER" id="PTHR43033:SF1">
    <property type="entry name" value="TRNA(ILE)-LYSIDINE SYNTHASE-RELATED"/>
    <property type="match status" value="1"/>
</dbReference>
<comment type="similarity">
    <text evidence="8">Belongs to the tRNA(Ile)-lysidine synthase family.</text>
</comment>
<dbReference type="Pfam" id="PF01171">
    <property type="entry name" value="ATP_bind_3"/>
    <property type="match status" value="1"/>
</dbReference>
<dbReference type="Proteomes" id="UP001570417">
    <property type="component" value="Unassembled WGS sequence"/>
</dbReference>
<keyword evidence="6 8" id="KW-0067">ATP-binding</keyword>
<dbReference type="SUPFAM" id="SSF52402">
    <property type="entry name" value="Adenine nucleotide alpha hydrolases-like"/>
    <property type="match status" value="1"/>
</dbReference>
<keyword evidence="11" id="KW-1185">Reference proteome</keyword>
<dbReference type="PANTHER" id="PTHR43033">
    <property type="entry name" value="TRNA(ILE)-LYSIDINE SYNTHASE-RELATED"/>
    <property type="match status" value="1"/>
</dbReference>
<comment type="function">
    <text evidence="8">Ligates lysine onto the cytidine present at position 34 of the AUA codon-specific tRNA(Ile) that contains the anticodon CAU, in an ATP-dependent manner. Cytidine is converted to lysidine, thus changing the amino acid specificity of the tRNA from methionine to isoleucine.</text>
</comment>
<dbReference type="RefSeq" id="WP_372267406.1">
    <property type="nucleotide sequence ID" value="NZ_JBFRUW010000063.1"/>
</dbReference>
<dbReference type="NCBIfam" id="TIGR02432">
    <property type="entry name" value="lysidine_TilS_N"/>
    <property type="match status" value="1"/>
</dbReference>
<protein>
    <recommendedName>
        <fullName evidence="8">tRNA(Ile)-lysidine synthase</fullName>
        <ecNumber evidence="8">6.3.4.19</ecNumber>
    </recommendedName>
    <alternativeName>
        <fullName evidence="8">tRNA(Ile)-2-lysyl-cytidine synthase</fullName>
    </alternativeName>
    <alternativeName>
        <fullName evidence="8">tRNA(Ile)-lysidine synthetase</fullName>
    </alternativeName>
</protein>
<gene>
    <name evidence="8 10" type="primary">tilS</name>
    <name evidence="10" type="ORF">AB4566_17535</name>
</gene>
<dbReference type="Pfam" id="PF11734">
    <property type="entry name" value="TilS_C"/>
    <property type="match status" value="1"/>
</dbReference>
<dbReference type="InterPro" id="IPR011063">
    <property type="entry name" value="TilS/TtcA_N"/>
</dbReference>
<evidence type="ECO:0000259" key="9">
    <source>
        <dbReference type="SMART" id="SM00977"/>
    </source>
</evidence>
<evidence type="ECO:0000256" key="2">
    <source>
        <dbReference type="ARBA" id="ARBA00022490"/>
    </source>
</evidence>
<evidence type="ECO:0000313" key="10">
    <source>
        <dbReference type="EMBL" id="MFA0570079.1"/>
    </source>
</evidence>
<dbReference type="SUPFAM" id="SSF82829">
    <property type="entry name" value="MesJ substrate recognition domain-like"/>
    <property type="match status" value="1"/>
</dbReference>
<evidence type="ECO:0000256" key="3">
    <source>
        <dbReference type="ARBA" id="ARBA00022598"/>
    </source>
</evidence>
<dbReference type="GO" id="GO:0032267">
    <property type="term" value="F:tRNA(Ile)-lysidine synthase activity"/>
    <property type="evidence" value="ECO:0007669"/>
    <property type="project" value="UniProtKB-EC"/>
</dbReference>
<evidence type="ECO:0000256" key="8">
    <source>
        <dbReference type="HAMAP-Rule" id="MF_01161"/>
    </source>
</evidence>
<comment type="caution">
    <text evidence="10">The sequence shown here is derived from an EMBL/GenBank/DDBJ whole genome shotgun (WGS) entry which is preliminary data.</text>
</comment>
<dbReference type="InterPro" id="IPR014729">
    <property type="entry name" value="Rossmann-like_a/b/a_fold"/>
</dbReference>
<dbReference type="Pfam" id="PF09179">
    <property type="entry name" value="TilS"/>
    <property type="match status" value="1"/>
</dbReference>
<proteinExistence type="inferred from homology"/>
<evidence type="ECO:0000256" key="5">
    <source>
        <dbReference type="ARBA" id="ARBA00022741"/>
    </source>
</evidence>
<name>A0ABV4NGD1_9VIBR</name>
<dbReference type="InterPro" id="IPR012796">
    <property type="entry name" value="Lysidine-tRNA-synth_C"/>
</dbReference>
<keyword evidence="3 8" id="KW-0436">Ligase</keyword>
<feature type="domain" description="Lysidine-tRNA(Ile) synthetase C-terminal" evidence="9">
    <location>
        <begin position="377"/>
        <end position="446"/>
    </location>
</feature>
<evidence type="ECO:0000256" key="1">
    <source>
        <dbReference type="ARBA" id="ARBA00004496"/>
    </source>
</evidence>
<keyword evidence="4 8" id="KW-0819">tRNA processing</keyword>
<keyword evidence="2 8" id="KW-0963">Cytoplasm</keyword>
<dbReference type="SUPFAM" id="SSF56037">
    <property type="entry name" value="PheT/TilS domain"/>
    <property type="match status" value="1"/>
</dbReference>
<evidence type="ECO:0000256" key="6">
    <source>
        <dbReference type="ARBA" id="ARBA00022840"/>
    </source>
</evidence>
<organism evidence="10 11">
    <name type="scientific">Vibrio gallaecicus</name>
    <dbReference type="NCBI Taxonomy" id="552386"/>
    <lineage>
        <taxon>Bacteria</taxon>
        <taxon>Pseudomonadati</taxon>
        <taxon>Pseudomonadota</taxon>
        <taxon>Gammaproteobacteria</taxon>
        <taxon>Vibrionales</taxon>
        <taxon>Vibrionaceae</taxon>
        <taxon>Vibrio</taxon>
    </lineage>
</organism>
<dbReference type="InterPro" id="IPR015262">
    <property type="entry name" value="tRNA_Ile_lys_synt_subst-bd"/>
</dbReference>
<dbReference type="HAMAP" id="MF_01161">
    <property type="entry name" value="tRNA_Ile_lys_synt"/>
    <property type="match status" value="1"/>
</dbReference>
<reference evidence="10 11" key="1">
    <citation type="journal article" date="2024" name="ISME J.">
        <title>Tailless and filamentous prophages are predominant in marine Vibrio.</title>
        <authorList>
            <person name="Steensen K."/>
            <person name="Seneca J."/>
            <person name="Bartlau N."/>
            <person name="Yu X.A."/>
            <person name="Hussain F.A."/>
            <person name="Polz M.F."/>
        </authorList>
    </citation>
    <scope>NUCLEOTIDE SEQUENCE [LARGE SCALE GENOMIC DNA]</scope>
    <source>
        <strain evidence="10 11">10N.222.51.A1</strain>
    </source>
</reference>
<dbReference type="InterPro" id="IPR012795">
    <property type="entry name" value="tRNA_Ile_lys_synt_N"/>
</dbReference>
<evidence type="ECO:0000256" key="7">
    <source>
        <dbReference type="ARBA" id="ARBA00048539"/>
    </source>
</evidence>
<comment type="domain">
    <text evidence="8">The N-terminal region contains the highly conserved SGGXDS motif, predicted to be a P-loop motif involved in ATP binding.</text>
</comment>
<dbReference type="NCBIfam" id="TIGR02433">
    <property type="entry name" value="lysidine_TilS_C"/>
    <property type="match status" value="1"/>
</dbReference>
<evidence type="ECO:0000313" key="11">
    <source>
        <dbReference type="Proteomes" id="UP001570417"/>
    </source>
</evidence>
<dbReference type="EC" id="6.3.4.19" evidence="8"/>
<dbReference type="CDD" id="cd01992">
    <property type="entry name" value="TilS_N"/>
    <property type="match status" value="1"/>
</dbReference>
<dbReference type="Gene3D" id="3.40.50.620">
    <property type="entry name" value="HUPs"/>
    <property type="match status" value="1"/>
</dbReference>
<comment type="catalytic activity">
    <reaction evidence="7 8">
        <text>cytidine(34) in tRNA(Ile2) + L-lysine + ATP = lysidine(34) in tRNA(Ile2) + AMP + diphosphate + H(+)</text>
        <dbReference type="Rhea" id="RHEA:43744"/>
        <dbReference type="Rhea" id="RHEA-COMP:10625"/>
        <dbReference type="Rhea" id="RHEA-COMP:10670"/>
        <dbReference type="ChEBI" id="CHEBI:15378"/>
        <dbReference type="ChEBI" id="CHEBI:30616"/>
        <dbReference type="ChEBI" id="CHEBI:32551"/>
        <dbReference type="ChEBI" id="CHEBI:33019"/>
        <dbReference type="ChEBI" id="CHEBI:82748"/>
        <dbReference type="ChEBI" id="CHEBI:83665"/>
        <dbReference type="ChEBI" id="CHEBI:456215"/>
        <dbReference type="EC" id="6.3.4.19"/>
    </reaction>
</comment>
<evidence type="ECO:0000256" key="4">
    <source>
        <dbReference type="ARBA" id="ARBA00022694"/>
    </source>
</evidence>